<dbReference type="EMBL" id="JANPWB010000011">
    <property type="protein sequence ID" value="KAJ1121783.1"/>
    <property type="molecule type" value="Genomic_DNA"/>
</dbReference>
<dbReference type="InterPro" id="IPR000863">
    <property type="entry name" value="Sulfotransferase_dom"/>
</dbReference>
<dbReference type="Gene3D" id="3.40.50.300">
    <property type="entry name" value="P-loop containing nucleotide triphosphate hydrolases"/>
    <property type="match status" value="1"/>
</dbReference>
<dbReference type="Proteomes" id="UP001066276">
    <property type="component" value="Chromosome 7"/>
</dbReference>
<evidence type="ECO:0000259" key="4">
    <source>
        <dbReference type="Pfam" id="PF00685"/>
    </source>
</evidence>
<keyword evidence="6" id="KW-1185">Reference proteome</keyword>
<protein>
    <recommendedName>
        <fullName evidence="3">Sulfotransferase</fullName>
        <ecNumber evidence="3">2.8.2.-</ecNumber>
    </recommendedName>
</protein>
<evidence type="ECO:0000313" key="5">
    <source>
        <dbReference type="EMBL" id="KAJ1121783.1"/>
    </source>
</evidence>
<evidence type="ECO:0000256" key="1">
    <source>
        <dbReference type="ARBA" id="ARBA00005771"/>
    </source>
</evidence>
<dbReference type="Pfam" id="PF00685">
    <property type="entry name" value="Sulfotransfer_1"/>
    <property type="match status" value="1"/>
</dbReference>
<comment type="similarity">
    <text evidence="1 3">Belongs to the sulfotransferase 1 family.</text>
</comment>
<evidence type="ECO:0000256" key="2">
    <source>
        <dbReference type="ARBA" id="ARBA00022679"/>
    </source>
</evidence>
<keyword evidence="2 3" id="KW-0808">Transferase</keyword>
<dbReference type="SUPFAM" id="SSF52540">
    <property type="entry name" value="P-loop containing nucleoside triphosphate hydrolases"/>
    <property type="match status" value="1"/>
</dbReference>
<evidence type="ECO:0000256" key="3">
    <source>
        <dbReference type="RuleBase" id="RU361155"/>
    </source>
</evidence>
<gene>
    <name evidence="5" type="ORF">NDU88_000302</name>
</gene>
<accession>A0AAV7P7W6</accession>
<feature type="domain" description="Sulfotransferase" evidence="4">
    <location>
        <begin position="47"/>
        <end position="251"/>
    </location>
</feature>
<dbReference type="PANTHER" id="PTHR11783">
    <property type="entry name" value="SULFOTRANSFERASE SULT"/>
    <property type="match status" value="1"/>
</dbReference>
<name>A0AAV7P7W6_PLEWA</name>
<dbReference type="InterPro" id="IPR027417">
    <property type="entry name" value="P-loop_NTPase"/>
</dbReference>
<reference evidence="5" key="1">
    <citation type="journal article" date="2022" name="bioRxiv">
        <title>Sequencing and chromosome-scale assembly of the giantPleurodeles waltlgenome.</title>
        <authorList>
            <person name="Brown T."/>
            <person name="Elewa A."/>
            <person name="Iarovenko S."/>
            <person name="Subramanian E."/>
            <person name="Araus A.J."/>
            <person name="Petzold A."/>
            <person name="Susuki M."/>
            <person name="Suzuki K.-i.T."/>
            <person name="Hayashi T."/>
            <person name="Toyoda A."/>
            <person name="Oliveira C."/>
            <person name="Osipova E."/>
            <person name="Leigh N.D."/>
            <person name="Simon A."/>
            <person name="Yun M.H."/>
        </authorList>
    </citation>
    <scope>NUCLEOTIDE SEQUENCE</scope>
    <source>
        <strain evidence="5">20211129_DDA</strain>
        <tissue evidence="5">Liver</tissue>
    </source>
</reference>
<evidence type="ECO:0000313" key="6">
    <source>
        <dbReference type="Proteomes" id="UP001066276"/>
    </source>
</evidence>
<proteinExistence type="inferred from homology"/>
<organism evidence="5 6">
    <name type="scientific">Pleurodeles waltl</name>
    <name type="common">Iberian ribbed newt</name>
    <dbReference type="NCBI Taxonomy" id="8319"/>
    <lineage>
        <taxon>Eukaryota</taxon>
        <taxon>Metazoa</taxon>
        <taxon>Chordata</taxon>
        <taxon>Craniata</taxon>
        <taxon>Vertebrata</taxon>
        <taxon>Euteleostomi</taxon>
        <taxon>Amphibia</taxon>
        <taxon>Batrachia</taxon>
        <taxon>Caudata</taxon>
        <taxon>Salamandroidea</taxon>
        <taxon>Salamandridae</taxon>
        <taxon>Pleurodelinae</taxon>
        <taxon>Pleurodeles</taxon>
    </lineage>
</organism>
<comment type="caution">
    <text evidence="5">The sequence shown here is derived from an EMBL/GenBank/DDBJ whole genome shotgun (WGS) entry which is preliminary data.</text>
</comment>
<dbReference type="EC" id="2.8.2.-" evidence="3"/>
<sequence>MNEKLTAAAKNKAPEELLFTYNGVLYPSMLCSPETFQALDTFQLRADDLLMVSYPKCGTNWTIHILHDMMYNIHGQEPPPVLSMLEFGTPDKFESLNMIPSPRVLITHLHRDNIPKSVEKNKVKTLVVFRNPKDTAVSLFHFYNSLPLLPNYSSWDEFFEHFMSGKVCWSSYFEHAIAWNDHIDDGNVMILMFEEMKADLAAAVKKIAVFFGINLTEEQIQLITDRGSFKAMKERSSETHGSMGSNIFRKGRRTGLNWVHMLFCIDSVGPVFSLCSIPSSPTQP</sequence>
<dbReference type="GO" id="GO:0008146">
    <property type="term" value="F:sulfotransferase activity"/>
    <property type="evidence" value="ECO:0007669"/>
    <property type="project" value="InterPro"/>
</dbReference>
<dbReference type="AlphaFoldDB" id="A0AAV7P7W6"/>